<gene>
    <name evidence="1" type="ORF">EQG49_11055</name>
</gene>
<dbReference type="EMBL" id="CP037940">
    <property type="protein sequence ID" value="QBO36944.1"/>
    <property type="molecule type" value="Genomic_DNA"/>
</dbReference>
<organism evidence="1 2">
    <name type="scientific">Periweissella cryptocerci</name>
    <dbReference type="NCBI Taxonomy" id="2506420"/>
    <lineage>
        <taxon>Bacteria</taxon>
        <taxon>Bacillati</taxon>
        <taxon>Bacillota</taxon>
        <taxon>Bacilli</taxon>
        <taxon>Lactobacillales</taxon>
        <taxon>Lactobacillaceae</taxon>
        <taxon>Periweissella</taxon>
    </lineage>
</organism>
<name>A0A4P6YVV1_9LACO</name>
<sequence>MTEVKVVTMTIEELTEFGNAIAKAIVKEMEYGKQRVYPDVEMLNQTQLAKELFGKEATPSWGSFQKLMRDKNFPRVPESERPGKLVGFKWQTVNQYLNDISFSGKEAG</sequence>
<dbReference type="RefSeq" id="WP_133364021.1">
    <property type="nucleotide sequence ID" value="NZ_CP037940.1"/>
</dbReference>
<keyword evidence="2" id="KW-1185">Reference proteome</keyword>
<dbReference type="Proteomes" id="UP000292886">
    <property type="component" value="Chromosome"/>
</dbReference>
<reference evidence="2" key="1">
    <citation type="submission" date="2019-03" db="EMBL/GenBank/DDBJ databases">
        <title>Weissella sp. 26KH-42 Genome sequencing.</title>
        <authorList>
            <person name="Heo J."/>
            <person name="Kim S.-J."/>
            <person name="Kim J.-S."/>
            <person name="Hong S.-B."/>
            <person name="Kwon S.-W."/>
        </authorList>
    </citation>
    <scope>NUCLEOTIDE SEQUENCE [LARGE SCALE GENOMIC DNA]</scope>
    <source>
        <strain evidence="2">26KH-42</strain>
    </source>
</reference>
<protein>
    <submittedName>
        <fullName evidence="1">Uncharacterized protein</fullName>
    </submittedName>
</protein>
<dbReference type="KEGG" id="wei:EQG49_11055"/>
<proteinExistence type="predicted"/>
<dbReference type="AlphaFoldDB" id="A0A4P6YVV1"/>
<evidence type="ECO:0000313" key="1">
    <source>
        <dbReference type="EMBL" id="QBO36944.1"/>
    </source>
</evidence>
<accession>A0A4P6YVV1</accession>
<evidence type="ECO:0000313" key="2">
    <source>
        <dbReference type="Proteomes" id="UP000292886"/>
    </source>
</evidence>